<accession>A0A2P2PHF5</accession>
<evidence type="ECO:0000256" key="1">
    <source>
        <dbReference type="SAM" id="Phobius"/>
    </source>
</evidence>
<sequence length="53" mass="5980">MIQNLIVLTWALVYASKDRLAVIPSLSLYSCVPVLILFTSHIMVKECIAQFVK</sequence>
<dbReference type="EMBL" id="GGEC01073659">
    <property type="protein sequence ID" value="MBX54143.1"/>
    <property type="molecule type" value="Transcribed_RNA"/>
</dbReference>
<proteinExistence type="predicted"/>
<protein>
    <submittedName>
        <fullName evidence="2">Uncharacterized protein</fullName>
    </submittedName>
</protein>
<reference evidence="2" key="1">
    <citation type="submission" date="2018-02" db="EMBL/GenBank/DDBJ databases">
        <title>Rhizophora mucronata_Transcriptome.</title>
        <authorList>
            <person name="Meera S.P."/>
            <person name="Sreeshan A."/>
            <person name="Augustine A."/>
        </authorList>
    </citation>
    <scope>NUCLEOTIDE SEQUENCE</scope>
    <source>
        <tissue evidence="2">Leaf</tissue>
    </source>
</reference>
<keyword evidence="1" id="KW-1133">Transmembrane helix</keyword>
<name>A0A2P2PHF5_RHIMU</name>
<keyword evidence="1" id="KW-0812">Transmembrane</keyword>
<feature type="transmembrane region" description="Helical" evidence="1">
    <location>
        <begin position="27"/>
        <end position="44"/>
    </location>
</feature>
<dbReference type="AlphaFoldDB" id="A0A2P2PHF5"/>
<evidence type="ECO:0000313" key="2">
    <source>
        <dbReference type="EMBL" id="MBX54143.1"/>
    </source>
</evidence>
<keyword evidence="1" id="KW-0472">Membrane</keyword>
<organism evidence="2">
    <name type="scientific">Rhizophora mucronata</name>
    <name type="common">Asiatic mangrove</name>
    <dbReference type="NCBI Taxonomy" id="61149"/>
    <lineage>
        <taxon>Eukaryota</taxon>
        <taxon>Viridiplantae</taxon>
        <taxon>Streptophyta</taxon>
        <taxon>Embryophyta</taxon>
        <taxon>Tracheophyta</taxon>
        <taxon>Spermatophyta</taxon>
        <taxon>Magnoliopsida</taxon>
        <taxon>eudicotyledons</taxon>
        <taxon>Gunneridae</taxon>
        <taxon>Pentapetalae</taxon>
        <taxon>rosids</taxon>
        <taxon>fabids</taxon>
        <taxon>Malpighiales</taxon>
        <taxon>Rhizophoraceae</taxon>
        <taxon>Rhizophora</taxon>
    </lineage>
</organism>